<evidence type="ECO:0000313" key="11">
    <source>
        <dbReference type="EMBL" id="PFX21138.1"/>
    </source>
</evidence>
<evidence type="ECO:0000256" key="8">
    <source>
        <dbReference type="ARBA" id="ARBA00035344"/>
    </source>
</evidence>
<keyword evidence="9" id="KW-0175">Coiled coil</keyword>
<keyword evidence="4" id="KW-0689">Ribosomal protein</keyword>
<evidence type="ECO:0000256" key="6">
    <source>
        <dbReference type="ARBA" id="ARBA00023274"/>
    </source>
</evidence>
<feature type="coiled-coil region" evidence="9">
    <location>
        <begin position="88"/>
        <end position="164"/>
    </location>
</feature>
<evidence type="ECO:0000256" key="1">
    <source>
        <dbReference type="ARBA" id="ARBA00004173"/>
    </source>
</evidence>
<keyword evidence="12" id="KW-1185">Reference proteome</keyword>
<evidence type="ECO:0000313" key="12">
    <source>
        <dbReference type="Proteomes" id="UP000225706"/>
    </source>
</evidence>
<comment type="similarity">
    <text evidence="2">Belongs to the mitochondrion-specific ribosomal protein mS26 family.</text>
</comment>
<sequence length="249" mass="29382">MATGLTVRTASNLLQVRVHYRFFTPNFILRVCRKCSATTEDVKNDNMPVNTAPKMQEDEEKVRRRDEGKKLHALYHMEVDKIAAKFLLKRKEEEMNLNQEMLKKKELRKLEEEMHDRIIESVHLENERVKQLREKRLENKKLKDEEHKKEKERLRREWEAKQRQERVELVKKLIEESKNWVTEENLDEKIAFCLENETNYNFALTPSGEKISSTLPPGCIDTVENAPGPAANYPTGLPSNPEKQELDVR</sequence>
<keyword evidence="6" id="KW-0687">Ribonucleoprotein</keyword>
<evidence type="ECO:0000256" key="2">
    <source>
        <dbReference type="ARBA" id="ARBA00009672"/>
    </source>
</evidence>
<keyword evidence="5" id="KW-0496">Mitochondrion</keyword>
<evidence type="ECO:0000256" key="5">
    <source>
        <dbReference type="ARBA" id="ARBA00023128"/>
    </source>
</evidence>
<keyword evidence="3" id="KW-0809">Transit peptide</keyword>
<dbReference type="PANTHER" id="PTHR21035:SF2">
    <property type="entry name" value="SMALL RIBOSOMAL SUBUNIT PROTEIN MS26"/>
    <property type="match status" value="1"/>
</dbReference>
<dbReference type="PANTHER" id="PTHR21035">
    <property type="entry name" value="28S RIBOSOMAL PROTEIN S26, MITOCHONDRIAL"/>
    <property type="match status" value="1"/>
</dbReference>
<gene>
    <name evidence="11" type="ORF">AWC38_SpisGene14386</name>
</gene>
<accession>A0A2B4RXS8</accession>
<dbReference type="InterPro" id="IPR026140">
    <property type="entry name" value="Ribosomal_mS26"/>
</dbReference>
<dbReference type="EMBL" id="LSMT01000290">
    <property type="protein sequence ID" value="PFX21138.1"/>
    <property type="molecule type" value="Genomic_DNA"/>
</dbReference>
<evidence type="ECO:0000256" key="4">
    <source>
        <dbReference type="ARBA" id="ARBA00022980"/>
    </source>
</evidence>
<evidence type="ECO:0000256" key="9">
    <source>
        <dbReference type="SAM" id="Coils"/>
    </source>
</evidence>
<dbReference type="Pfam" id="PF14943">
    <property type="entry name" value="MRP-S26"/>
    <property type="match status" value="1"/>
</dbReference>
<dbReference type="GO" id="GO:0005763">
    <property type="term" value="C:mitochondrial small ribosomal subunit"/>
    <property type="evidence" value="ECO:0007669"/>
    <property type="project" value="InterPro"/>
</dbReference>
<reference evidence="12" key="1">
    <citation type="journal article" date="2017" name="bioRxiv">
        <title>Comparative analysis of the genomes of Stylophora pistillata and Acropora digitifera provides evidence for extensive differences between species of corals.</title>
        <authorList>
            <person name="Voolstra C.R."/>
            <person name="Li Y."/>
            <person name="Liew Y.J."/>
            <person name="Baumgarten S."/>
            <person name="Zoccola D."/>
            <person name="Flot J.-F."/>
            <person name="Tambutte S."/>
            <person name="Allemand D."/>
            <person name="Aranda M."/>
        </authorList>
    </citation>
    <scope>NUCLEOTIDE SEQUENCE [LARGE SCALE GENOMIC DNA]</scope>
</reference>
<organism evidence="11 12">
    <name type="scientific">Stylophora pistillata</name>
    <name type="common">Smooth cauliflower coral</name>
    <dbReference type="NCBI Taxonomy" id="50429"/>
    <lineage>
        <taxon>Eukaryota</taxon>
        <taxon>Metazoa</taxon>
        <taxon>Cnidaria</taxon>
        <taxon>Anthozoa</taxon>
        <taxon>Hexacorallia</taxon>
        <taxon>Scleractinia</taxon>
        <taxon>Astrocoeniina</taxon>
        <taxon>Pocilloporidae</taxon>
        <taxon>Stylophora</taxon>
    </lineage>
</organism>
<name>A0A2B4RXS8_STYPI</name>
<proteinExistence type="inferred from homology"/>
<protein>
    <recommendedName>
        <fullName evidence="7">Small ribosomal subunit protein mS26</fullName>
    </recommendedName>
    <alternativeName>
        <fullName evidence="8">28S ribosomal protein S26, mitochondrial</fullName>
    </alternativeName>
</protein>
<evidence type="ECO:0000256" key="7">
    <source>
        <dbReference type="ARBA" id="ARBA00035138"/>
    </source>
</evidence>
<comment type="caution">
    <text evidence="11">The sequence shown here is derived from an EMBL/GenBank/DDBJ whole genome shotgun (WGS) entry which is preliminary data.</text>
</comment>
<dbReference type="OrthoDB" id="5988811at2759"/>
<feature type="region of interest" description="Disordered" evidence="10">
    <location>
        <begin position="221"/>
        <end position="249"/>
    </location>
</feature>
<dbReference type="Proteomes" id="UP000225706">
    <property type="component" value="Unassembled WGS sequence"/>
</dbReference>
<evidence type="ECO:0000256" key="3">
    <source>
        <dbReference type="ARBA" id="ARBA00022946"/>
    </source>
</evidence>
<dbReference type="AlphaFoldDB" id="A0A2B4RXS8"/>
<evidence type="ECO:0000256" key="10">
    <source>
        <dbReference type="SAM" id="MobiDB-lite"/>
    </source>
</evidence>
<comment type="subcellular location">
    <subcellularLocation>
        <location evidence="1">Mitochondrion</location>
    </subcellularLocation>
</comment>